<comment type="similarity">
    <text evidence="2">Belongs to the metallo-dependent hydrolases superfamily. Adenosine and AMP deaminases family.</text>
</comment>
<dbReference type="PANTHER" id="PTHR11409:SF42">
    <property type="entry name" value="ADENOSINE DEAMINASE-LIKE PROTEIN"/>
    <property type="match status" value="1"/>
</dbReference>
<keyword evidence="6" id="KW-0546">Nucleotide metabolism</keyword>
<evidence type="ECO:0000259" key="8">
    <source>
        <dbReference type="Pfam" id="PF00962"/>
    </source>
</evidence>
<evidence type="ECO:0000256" key="7">
    <source>
        <dbReference type="ARBA" id="ARBA00048787"/>
    </source>
</evidence>
<proteinExistence type="inferred from homology"/>
<dbReference type="GO" id="GO:0006154">
    <property type="term" value="P:adenosine catabolic process"/>
    <property type="evidence" value="ECO:0007669"/>
    <property type="project" value="TreeGrafter"/>
</dbReference>
<dbReference type="Pfam" id="PF00962">
    <property type="entry name" value="A_deaminase"/>
    <property type="match status" value="1"/>
</dbReference>
<evidence type="ECO:0000256" key="3">
    <source>
        <dbReference type="ARBA" id="ARBA00022723"/>
    </source>
</evidence>
<dbReference type="InterPro" id="IPR006330">
    <property type="entry name" value="Ado/ade_deaminase"/>
</dbReference>
<dbReference type="InterPro" id="IPR001365">
    <property type="entry name" value="A_deaminase_dom"/>
</dbReference>
<reference evidence="9 10" key="1">
    <citation type="submission" date="2017-11" db="EMBL/GenBank/DDBJ databases">
        <title>De novo assembly and phasing of dikaryotic genomes from two isolates of Puccinia coronata f. sp. avenae, the causal agent of oat crown rust.</title>
        <authorList>
            <person name="Miller M.E."/>
            <person name="Zhang Y."/>
            <person name="Omidvar V."/>
            <person name="Sperschneider J."/>
            <person name="Schwessinger B."/>
            <person name="Raley C."/>
            <person name="Palmer J.M."/>
            <person name="Garnica D."/>
            <person name="Upadhyaya N."/>
            <person name="Rathjen J."/>
            <person name="Taylor J.M."/>
            <person name="Park R.F."/>
            <person name="Dodds P.N."/>
            <person name="Hirsch C.D."/>
            <person name="Kianian S.F."/>
            <person name="Figueroa M."/>
        </authorList>
    </citation>
    <scope>NUCLEOTIDE SEQUENCE [LARGE SCALE GENOMIC DNA]</scope>
    <source>
        <strain evidence="9">12SD80</strain>
    </source>
</reference>
<evidence type="ECO:0000256" key="6">
    <source>
        <dbReference type="ARBA" id="ARBA00023080"/>
    </source>
</evidence>
<dbReference type="SUPFAM" id="SSF51556">
    <property type="entry name" value="Metallo-dependent hydrolases"/>
    <property type="match status" value="1"/>
</dbReference>
<evidence type="ECO:0000256" key="5">
    <source>
        <dbReference type="ARBA" id="ARBA00022833"/>
    </source>
</evidence>
<comment type="caution">
    <text evidence="9">The sequence shown here is derived from an EMBL/GenBank/DDBJ whole genome shotgun (WGS) entry which is preliminary data.</text>
</comment>
<evidence type="ECO:0000256" key="4">
    <source>
        <dbReference type="ARBA" id="ARBA00022801"/>
    </source>
</evidence>
<dbReference type="AlphaFoldDB" id="A0A2N5SWW3"/>
<dbReference type="PANTHER" id="PTHR11409">
    <property type="entry name" value="ADENOSINE DEAMINASE"/>
    <property type="match status" value="1"/>
</dbReference>
<accession>A0A2N5SWW3</accession>
<dbReference type="Gene3D" id="3.20.20.140">
    <property type="entry name" value="Metal-dependent hydrolases"/>
    <property type="match status" value="1"/>
</dbReference>
<evidence type="ECO:0000256" key="1">
    <source>
        <dbReference type="ARBA" id="ARBA00001947"/>
    </source>
</evidence>
<keyword evidence="4" id="KW-0378">Hydrolase</keyword>
<name>A0A2N5SWW3_9BASI</name>
<dbReference type="Proteomes" id="UP000235392">
    <property type="component" value="Unassembled WGS sequence"/>
</dbReference>
<gene>
    <name evidence="9" type="ORF">PCASD_18672</name>
</gene>
<sequence>MDSKQFCQKLPKVECHAHLSGSIPLEVLHELHKDTKERHPHLAPCPSPSDYADLQSFFALFSEHIYHILDTPEAITRATTAVLESFREDGYVYLELRTTPCILPGHSDLFQEYLDAVYEAVDRNDESRMMVCLILTINWDFAPDKVKQIVQLATVARNAGRSVVGVDVAGDPRKSLFRNEEFTRELVKAKTNGLKLTIHFAEIAKQRPFLGKQLSKLAPDQLGHAVFLTPEVQANIIQSKRPIEICPTSNLKVGSVRLLEEHHFKWAVENKVPVLISINQTDDTLVFGTTLSEEYGWALSLLDNDRQKLMSILKESIPYTFCSSEEQILLTQKIDQFITDQCNNICSLDWR</sequence>
<dbReference type="GO" id="GO:0046872">
    <property type="term" value="F:metal ion binding"/>
    <property type="evidence" value="ECO:0007669"/>
    <property type="project" value="UniProtKB-KW"/>
</dbReference>
<dbReference type="GO" id="GO:0009117">
    <property type="term" value="P:nucleotide metabolic process"/>
    <property type="evidence" value="ECO:0007669"/>
    <property type="project" value="UniProtKB-KW"/>
</dbReference>
<dbReference type="GO" id="GO:0004000">
    <property type="term" value="F:adenosine deaminase activity"/>
    <property type="evidence" value="ECO:0007669"/>
    <property type="project" value="TreeGrafter"/>
</dbReference>
<comment type="catalytic activity">
    <reaction evidence="7">
        <text>N(6)-methyl-AMP + H2O + H(+) = IMP + methylamine</text>
        <dbReference type="Rhea" id="RHEA:16001"/>
        <dbReference type="ChEBI" id="CHEBI:15377"/>
        <dbReference type="ChEBI" id="CHEBI:15378"/>
        <dbReference type="ChEBI" id="CHEBI:58053"/>
        <dbReference type="ChEBI" id="CHEBI:59338"/>
        <dbReference type="ChEBI" id="CHEBI:144842"/>
    </reaction>
    <physiologicalReaction direction="left-to-right" evidence="7">
        <dbReference type="Rhea" id="RHEA:16002"/>
    </physiologicalReaction>
</comment>
<evidence type="ECO:0000313" key="9">
    <source>
        <dbReference type="EMBL" id="PLW17721.1"/>
    </source>
</evidence>
<feature type="domain" description="Adenosine deaminase" evidence="8">
    <location>
        <begin position="11"/>
        <end position="336"/>
    </location>
</feature>
<comment type="cofactor">
    <cofactor evidence="1">
        <name>Zn(2+)</name>
        <dbReference type="ChEBI" id="CHEBI:29105"/>
    </cofactor>
</comment>
<keyword evidence="3" id="KW-0479">Metal-binding</keyword>
<organism evidence="9 10">
    <name type="scientific">Puccinia coronata f. sp. avenae</name>
    <dbReference type="NCBI Taxonomy" id="200324"/>
    <lineage>
        <taxon>Eukaryota</taxon>
        <taxon>Fungi</taxon>
        <taxon>Dikarya</taxon>
        <taxon>Basidiomycota</taxon>
        <taxon>Pucciniomycotina</taxon>
        <taxon>Pucciniomycetes</taxon>
        <taxon>Pucciniales</taxon>
        <taxon>Pucciniaceae</taxon>
        <taxon>Puccinia</taxon>
    </lineage>
</organism>
<keyword evidence="5" id="KW-0862">Zinc</keyword>
<evidence type="ECO:0000313" key="10">
    <source>
        <dbReference type="Proteomes" id="UP000235392"/>
    </source>
</evidence>
<protein>
    <recommendedName>
        <fullName evidence="8">Adenosine deaminase domain-containing protein</fullName>
    </recommendedName>
</protein>
<evidence type="ECO:0000256" key="2">
    <source>
        <dbReference type="ARBA" id="ARBA00006676"/>
    </source>
</evidence>
<dbReference type="EMBL" id="PGCI01000746">
    <property type="protein sequence ID" value="PLW17721.1"/>
    <property type="molecule type" value="Genomic_DNA"/>
</dbReference>
<dbReference type="GO" id="GO:0046103">
    <property type="term" value="P:inosine biosynthetic process"/>
    <property type="evidence" value="ECO:0007669"/>
    <property type="project" value="TreeGrafter"/>
</dbReference>
<dbReference type="InterPro" id="IPR032466">
    <property type="entry name" value="Metal_Hydrolase"/>
</dbReference>